<reference evidence="1" key="2">
    <citation type="submission" date="2017-01" db="EMBL/GenBank/DDBJ databases">
        <authorList>
            <person name="Mah S.A."/>
            <person name="Swanson W.J."/>
            <person name="Moy G.W."/>
            <person name="Vacquier V.D."/>
        </authorList>
    </citation>
    <scope>NUCLEOTIDE SEQUENCE</scope>
</reference>
<dbReference type="EMBL" id="AY372455">
    <property type="protein sequence ID" value="AAR05354.1"/>
    <property type="molecule type" value="Genomic_DNA"/>
</dbReference>
<protein>
    <recommendedName>
        <fullName evidence="2">Uracil-DNA glycosylase-like domain-containing protein</fullName>
    </recommendedName>
</protein>
<organism evidence="1">
    <name type="scientific">uncultured marine alpha proteobacterium HOT2C01</name>
    <dbReference type="NCBI Taxonomy" id="248049"/>
    <lineage>
        <taxon>Bacteria</taxon>
        <taxon>Pseudomonadati</taxon>
        <taxon>Pseudomonadota</taxon>
        <taxon>Alphaproteobacteria</taxon>
        <taxon>environmental samples</taxon>
    </lineage>
</organism>
<gene>
    <name evidence="1" type="ORF">HOT2C01.45</name>
</gene>
<name>Q6UCN6_9PROT</name>
<reference evidence="1" key="1">
    <citation type="journal article" date="2003" name="Proc. Natl. Acad. Sci. U.S.A.">
        <title>Proteorhodopsin genes are distributed among divergent marine bacterial taxa.</title>
        <authorList>
            <person name="De La Torre J.R."/>
            <person name="Christianson L.M."/>
            <person name="Beja O."/>
            <person name="Suzuki M.T."/>
            <person name="Karl D.M."/>
            <person name="Heidelberg J."/>
            <person name="DeLong E.F."/>
        </authorList>
    </citation>
    <scope>NUCLEOTIDE SEQUENCE</scope>
</reference>
<proteinExistence type="predicted"/>
<evidence type="ECO:0008006" key="2">
    <source>
        <dbReference type="Google" id="ProtNLM"/>
    </source>
</evidence>
<accession>Q6UCN6</accession>
<dbReference type="AlphaFoldDB" id="Q6UCN6"/>
<evidence type="ECO:0000313" key="1">
    <source>
        <dbReference type="EMBL" id="AAR05354.1"/>
    </source>
</evidence>
<sequence>MSEINSYIEEIKNYSDRHTELKKSHHFVFNMPISINNIKPKPNQNDEIVLIMGMNPGETDQSWNYFPEKLESSIKDLFRKLRTSKEIKNKVAEMVNKNEKLTGYPVEASSNFKFWDDDDINNWKNKKKEAPDSSHDNWSGTIKAICETGCKKNNLSIIQTEYFFWSTPDIDEFENRFGYNWKKNPHEEFCLSINRKLIDYYNTKIIIYFGIGDAERIKKTFNLEEVETYEVPELKSNKKILAKLYFLKTMNKKDIPFLISTHPSNYMSKKEMECIKLLFDYICENNGVAMPKHLYDECKDAINSNYEGR</sequence>